<evidence type="ECO:0000313" key="1">
    <source>
        <dbReference type="EMBL" id="CAG8834210.1"/>
    </source>
</evidence>
<organism evidence="1 2">
    <name type="scientific">Racocetra persica</name>
    <dbReference type="NCBI Taxonomy" id="160502"/>
    <lineage>
        <taxon>Eukaryota</taxon>
        <taxon>Fungi</taxon>
        <taxon>Fungi incertae sedis</taxon>
        <taxon>Mucoromycota</taxon>
        <taxon>Glomeromycotina</taxon>
        <taxon>Glomeromycetes</taxon>
        <taxon>Diversisporales</taxon>
        <taxon>Gigasporaceae</taxon>
        <taxon>Racocetra</taxon>
    </lineage>
</organism>
<name>A0ACA9SB73_9GLOM</name>
<feature type="non-terminal residue" evidence="1">
    <location>
        <position position="1"/>
    </location>
</feature>
<comment type="caution">
    <text evidence="1">The sequence shown here is derived from an EMBL/GenBank/DDBJ whole genome shotgun (WGS) entry which is preliminary data.</text>
</comment>
<gene>
    <name evidence="1" type="ORF">RPERSI_LOCUS29120</name>
</gene>
<evidence type="ECO:0000313" key="2">
    <source>
        <dbReference type="Proteomes" id="UP000789920"/>
    </source>
</evidence>
<proteinExistence type="predicted"/>
<reference evidence="1" key="1">
    <citation type="submission" date="2021-06" db="EMBL/GenBank/DDBJ databases">
        <authorList>
            <person name="Kallberg Y."/>
            <person name="Tangrot J."/>
            <person name="Rosling A."/>
        </authorList>
    </citation>
    <scope>NUCLEOTIDE SEQUENCE</scope>
    <source>
        <strain evidence="1">MA461A</strain>
    </source>
</reference>
<sequence>VNTLEKLETVRGNVRMQSTHKATEVWIKAQRILFRYMCTLLSEKKVVNTMRPQSVTVWLQFEPTYGDAEFRGDS</sequence>
<protein>
    <submittedName>
        <fullName evidence="1">26927_t:CDS:1</fullName>
    </submittedName>
</protein>
<accession>A0ACA9SB73</accession>
<dbReference type="EMBL" id="CAJVQC010108488">
    <property type="protein sequence ID" value="CAG8834210.1"/>
    <property type="molecule type" value="Genomic_DNA"/>
</dbReference>
<keyword evidence="2" id="KW-1185">Reference proteome</keyword>
<dbReference type="Proteomes" id="UP000789920">
    <property type="component" value="Unassembled WGS sequence"/>
</dbReference>